<dbReference type="GO" id="GO:0008705">
    <property type="term" value="F:methionine synthase activity"/>
    <property type="evidence" value="ECO:0007669"/>
    <property type="project" value="UniProtKB-EC"/>
</dbReference>
<dbReference type="GO" id="GO:0046653">
    <property type="term" value="P:tetrahydrofolate metabolic process"/>
    <property type="evidence" value="ECO:0007669"/>
    <property type="project" value="TreeGrafter"/>
</dbReference>
<keyword evidence="3" id="KW-0846">Cobalamin</keyword>
<dbReference type="InterPro" id="IPR000489">
    <property type="entry name" value="Pterin-binding_dom"/>
</dbReference>
<dbReference type="Gene3D" id="3.20.20.20">
    <property type="entry name" value="Dihydropteroate synthase-like"/>
    <property type="match status" value="1"/>
</dbReference>
<dbReference type="InterPro" id="IPR050554">
    <property type="entry name" value="Met_Synthase/Corrinoid"/>
</dbReference>
<dbReference type="PROSITE" id="PS50972">
    <property type="entry name" value="PTERIN_BINDING"/>
    <property type="match status" value="1"/>
</dbReference>
<dbReference type="EC" id="2.1.1.13" evidence="8"/>
<evidence type="ECO:0000256" key="3">
    <source>
        <dbReference type="ARBA" id="ARBA00022628"/>
    </source>
</evidence>
<dbReference type="GO" id="GO:0004156">
    <property type="term" value="F:dihydropteroate synthase activity"/>
    <property type="evidence" value="ECO:0007669"/>
    <property type="project" value="UniProtKB-EC"/>
</dbReference>
<evidence type="ECO:0000313" key="11">
    <source>
        <dbReference type="Proteomes" id="UP000095431"/>
    </source>
</evidence>
<keyword evidence="5" id="KW-0479">Metal-binding</keyword>
<dbReference type="Proteomes" id="UP000095431">
    <property type="component" value="Unassembled WGS sequence"/>
</dbReference>
<reference evidence="8 11" key="1">
    <citation type="submission" date="2015-09" db="EMBL/GenBank/DDBJ databases">
        <authorList>
            <consortium name="Pathogen Informatics"/>
        </authorList>
    </citation>
    <scope>NUCLEOTIDE SEQUENCE [LARGE SCALE GENOMIC DNA]</scope>
    <source>
        <strain evidence="8 11">2789STDY5834863</strain>
    </source>
</reference>
<dbReference type="GO" id="GO:0046872">
    <property type="term" value="F:metal ion binding"/>
    <property type="evidence" value="ECO:0007669"/>
    <property type="project" value="UniProtKB-KW"/>
</dbReference>
<protein>
    <submittedName>
        <fullName evidence="10">5-methyltetrahydrofolate:corrinoid/iron-sulfur protein co-methyltransferase</fullName>
        <ecNumber evidence="10">2.1.1.258</ecNumber>
    </submittedName>
    <submittedName>
        <fullName evidence="9">Dihydropteroate synthase</fullName>
        <ecNumber evidence="9">2.5.1.15</ecNumber>
    </submittedName>
    <submittedName>
        <fullName evidence="8">Methionine synthase</fullName>
        <ecNumber evidence="8">2.1.1.13</ecNumber>
    </submittedName>
</protein>
<dbReference type="EC" id="2.1.1.258" evidence="10"/>
<evidence type="ECO:0000313" key="10">
    <source>
        <dbReference type="EMBL" id="VUX63842.1"/>
    </source>
</evidence>
<dbReference type="NCBIfam" id="NF005719">
    <property type="entry name" value="PRK07535.1"/>
    <property type="match status" value="1"/>
</dbReference>
<keyword evidence="12" id="KW-1185">Reference proteome</keyword>
<dbReference type="GO" id="GO:0102036">
    <property type="term" value="F:methyltetrahydrofolate:corrinoid/iron-sulfur protein methyltransferase activity"/>
    <property type="evidence" value="ECO:0007669"/>
    <property type="project" value="UniProtKB-EC"/>
</dbReference>
<evidence type="ECO:0000259" key="7">
    <source>
        <dbReference type="PROSITE" id="PS50972"/>
    </source>
</evidence>
<name>A0A174C3B7_9FIRM</name>
<evidence type="ECO:0000313" key="9">
    <source>
        <dbReference type="EMBL" id="MZL32698.1"/>
    </source>
</evidence>
<reference evidence="9 13" key="2">
    <citation type="journal article" date="2019" name="Nat. Med.">
        <title>A library of human gut bacterial isolates paired with longitudinal multiomics data enables mechanistic microbiome research.</title>
        <authorList>
            <person name="Poyet M."/>
            <person name="Groussin M."/>
            <person name="Gibbons S.M."/>
            <person name="Avila-Pacheco J."/>
            <person name="Jiang X."/>
            <person name="Kearney S.M."/>
            <person name="Perrotta A.R."/>
            <person name="Berdy B."/>
            <person name="Zhao S."/>
            <person name="Lieberman T.D."/>
            <person name="Swanson P.K."/>
            <person name="Smith M."/>
            <person name="Roesemann S."/>
            <person name="Alexander J.E."/>
            <person name="Rich S.A."/>
            <person name="Livny J."/>
            <person name="Vlamakis H."/>
            <person name="Clish C."/>
            <person name="Bullock K."/>
            <person name="Deik A."/>
            <person name="Scott J."/>
            <person name="Pierce K.A."/>
            <person name="Xavier R.J."/>
            <person name="Alm E.J."/>
        </authorList>
    </citation>
    <scope>NUCLEOTIDE SEQUENCE [LARGE SCALE GENOMIC DNA]</scope>
    <source>
        <strain evidence="9 13">BIOML-A1</strain>
    </source>
</reference>
<dbReference type="AlphaFoldDB" id="A0A174C3B7"/>
<dbReference type="eggNOG" id="COG1410">
    <property type="taxonomic scope" value="Bacteria"/>
</dbReference>
<dbReference type="GO" id="GO:0005829">
    <property type="term" value="C:cytosol"/>
    <property type="evidence" value="ECO:0007669"/>
    <property type="project" value="TreeGrafter"/>
</dbReference>
<dbReference type="EMBL" id="WWVQ01000009">
    <property type="protein sequence ID" value="MZL32698.1"/>
    <property type="molecule type" value="Genomic_DNA"/>
</dbReference>
<keyword evidence="2 8" id="KW-0489">Methyltransferase</keyword>
<organism evidence="8 11">
    <name type="scientific">Blautia wexlerae</name>
    <dbReference type="NCBI Taxonomy" id="418240"/>
    <lineage>
        <taxon>Bacteria</taxon>
        <taxon>Bacillati</taxon>
        <taxon>Bacillota</taxon>
        <taxon>Clostridia</taxon>
        <taxon>Lachnospirales</taxon>
        <taxon>Lachnospiraceae</taxon>
        <taxon>Blautia</taxon>
    </lineage>
</organism>
<dbReference type="SUPFAM" id="SSF51717">
    <property type="entry name" value="Dihydropteroate synthetase-like"/>
    <property type="match status" value="1"/>
</dbReference>
<evidence type="ECO:0000313" key="13">
    <source>
        <dbReference type="Proteomes" id="UP000477285"/>
    </source>
</evidence>
<evidence type="ECO:0000256" key="5">
    <source>
        <dbReference type="ARBA" id="ARBA00022723"/>
    </source>
</evidence>
<gene>
    <name evidence="8" type="primary">metH_3</name>
    <name evidence="10" type="synonym">acsE_1</name>
    <name evidence="10" type="ORF">BWLFYP14_01201</name>
    <name evidence="8" type="ORF">ERS852478_01789</name>
    <name evidence="9" type="ORF">GT728_05625</name>
</gene>
<keyword evidence="6" id="KW-0170">Cobalt</keyword>
<reference evidence="10 12" key="3">
    <citation type="submission" date="2019-07" db="EMBL/GenBank/DDBJ databases">
        <authorList>
            <person name="Chang H.-W."/>
            <person name="Raman A."/>
            <person name="Venkatesh S."/>
            <person name="Gehrig J."/>
        </authorList>
    </citation>
    <scope>NUCLEOTIDE SEQUENCE [LARGE SCALE GENOMIC DNA]</scope>
    <source>
        <strain evidence="10">Blautia_wexlerae_LFYP_14</strain>
    </source>
</reference>
<dbReference type="GO" id="GO:0050667">
    <property type="term" value="P:homocysteine metabolic process"/>
    <property type="evidence" value="ECO:0007669"/>
    <property type="project" value="TreeGrafter"/>
</dbReference>
<evidence type="ECO:0000256" key="4">
    <source>
        <dbReference type="ARBA" id="ARBA00022679"/>
    </source>
</evidence>
<proteinExistence type="inferred from homology"/>
<evidence type="ECO:0000313" key="8">
    <source>
        <dbReference type="EMBL" id="CUO07624.1"/>
    </source>
</evidence>
<sequence length="272" mass="29681">MIIIGEKINGSIPIVAEAIAKRDSEFIKARAKLQAESGATYIDCCASVPEAEEVETLKWMIDCIQEVTDLPISIDSPSPDVLAQAYKFCKKPGIFNSVSGEGHKIDTIFPIMAEPGNEGWQVIALLSDNTGIPKCAADRLKVFDKIMAKAKEYGIAPDRIHIDPLVEMLCTSEDGIATNIETITSVREQYPTIHITAAISNISFNLPVRKLINYGFLVLAMNAGLDSGIMDPTNKDMLGLVYATEALLGLDDYCMEYIGAYREGLIGTTKKK</sequence>
<dbReference type="PANTHER" id="PTHR45833:SF1">
    <property type="entry name" value="METHIONINE SYNTHASE"/>
    <property type="match status" value="1"/>
</dbReference>
<evidence type="ECO:0000256" key="6">
    <source>
        <dbReference type="ARBA" id="ARBA00023285"/>
    </source>
</evidence>
<dbReference type="EC" id="2.5.1.15" evidence="9"/>
<dbReference type="GO" id="GO:0031419">
    <property type="term" value="F:cobalamin binding"/>
    <property type="evidence" value="ECO:0007669"/>
    <property type="project" value="UniProtKB-KW"/>
</dbReference>
<dbReference type="EMBL" id="CABHOF010000030">
    <property type="protein sequence ID" value="VUX63842.1"/>
    <property type="molecule type" value="Genomic_DNA"/>
</dbReference>
<evidence type="ECO:0000313" key="12">
    <source>
        <dbReference type="Proteomes" id="UP000366766"/>
    </source>
</evidence>
<keyword evidence="4 8" id="KW-0808">Transferase</keyword>
<dbReference type="Pfam" id="PF00809">
    <property type="entry name" value="Pterin_bind"/>
    <property type="match status" value="1"/>
</dbReference>
<dbReference type="GO" id="GO:0032259">
    <property type="term" value="P:methylation"/>
    <property type="evidence" value="ECO:0007669"/>
    <property type="project" value="UniProtKB-KW"/>
</dbReference>
<dbReference type="RefSeq" id="WP_026649855.1">
    <property type="nucleotide sequence ID" value="NZ_AP031426.1"/>
</dbReference>
<comment type="similarity">
    <text evidence="1">Belongs to the vitamin-B12 dependent methionine synthase family.</text>
</comment>
<dbReference type="EMBL" id="CYZN01000010">
    <property type="protein sequence ID" value="CUO07624.1"/>
    <property type="molecule type" value="Genomic_DNA"/>
</dbReference>
<evidence type="ECO:0000256" key="2">
    <source>
        <dbReference type="ARBA" id="ARBA00022603"/>
    </source>
</evidence>
<dbReference type="Proteomes" id="UP000477285">
    <property type="component" value="Unassembled WGS sequence"/>
</dbReference>
<accession>A0A174C3B7</accession>
<dbReference type="Proteomes" id="UP000366766">
    <property type="component" value="Unassembled WGS sequence"/>
</dbReference>
<dbReference type="InterPro" id="IPR011005">
    <property type="entry name" value="Dihydropteroate_synth-like_sf"/>
</dbReference>
<feature type="domain" description="Pterin-binding" evidence="7">
    <location>
        <begin position="1"/>
        <end position="248"/>
    </location>
</feature>
<dbReference type="PANTHER" id="PTHR45833">
    <property type="entry name" value="METHIONINE SYNTHASE"/>
    <property type="match status" value="1"/>
</dbReference>
<evidence type="ECO:0000256" key="1">
    <source>
        <dbReference type="ARBA" id="ARBA00010398"/>
    </source>
</evidence>